<feature type="compositionally biased region" description="Acidic residues" evidence="1">
    <location>
        <begin position="613"/>
        <end position="622"/>
    </location>
</feature>
<feature type="compositionally biased region" description="Basic residues" evidence="1">
    <location>
        <begin position="628"/>
        <end position="638"/>
    </location>
</feature>
<proteinExistence type="predicted"/>
<protein>
    <submittedName>
        <fullName evidence="2">Uncharacterized protein</fullName>
    </submittedName>
</protein>
<sequence length="774" mass="83939">MKTDLRSRQVVVGGQWIQHGDRVVHMFAKALLGQLKRDHPLQAKLKAEFATDFSEVQAVLEPDEPPLPPPEEGPPGEEITTPPLETQVQTQEEADISQAQRDLERTLTMNEDPFKLEPTPEENNQALFEAGVRQYDDDLNLDVPEDEQDLWGGSEGLRRAQQHQRRGSFGPFRPRSKEHTAKLSFDPDPDNVLLLHSIAAEDDSPEMHQRKQEQEKAERARREQKAPVFLRLEECTMETVKLHTEEVFKMKFIRSIAEALQIPKHRVKVNGFQKGSVKVLLSILEPTGEDDEESGGITADMALEELTEQVEDPNSRLRLGEVGPFVVAARLDRDVIQSDQVKVGSMADAYLASGLEGEDYELPESAKQAWTAESASVQDSEEADPDQLIKKAQQTVGTRWGSSRMEHGSIQAESNFRSTCPHSKEDGTLAAWAIPYEKQPMYTFYERASEEIAKEPIIRLPEEKRKVTMTASFHLTRHPATGTDVLKGKIPPAGGVKAYAADTWLDKEHLGMKDPTLRPGDADLEETIKKKASRTDPLAEFDEDSPSPAQVTRPTSAASAASGASAGSDASSSKKKKKGKKASKEPSSDHTASVLASAETSKTEAETSKTDSLTDEGEADPEVEGKKEKPKKKGGKKKGSQDTDDMGQTAESFASAASAATAQSAVTDESEVDSPKAKKKPKAKPAAKKEPVSPSTKLEVPPGAEPPGRKKSDADVVTSAADETKVVVPGKASPTSPKPTDSARASPKKGGGGARRSAKPGGSEGCGLQGNGPI</sequence>
<evidence type="ECO:0000313" key="3">
    <source>
        <dbReference type="Proteomes" id="UP001642484"/>
    </source>
</evidence>
<feature type="compositionally biased region" description="Low complexity" evidence="1">
    <location>
        <begin position="650"/>
        <end position="665"/>
    </location>
</feature>
<feature type="compositionally biased region" description="Basic and acidic residues" evidence="1">
    <location>
        <begin position="205"/>
        <end position="223"/>
    </location>
</feature>
<organism evidence="2 3">
    <name type="scientific">Durusdinium trenchii</name>
    <dbReference type="NCBI Taxonomy" id="1381693"/>
    <lineage>
        <taxon>Eukaryota</taxon>
        <taxon>Sar</taxon>
        <taxon>Alveolata</taxon>
        <taxon>Dinophyceae</taxon>
        <taxon>Suessiales</taxon>
        <taxon>Symbiodiniaceae</taxon>
        <taxon>Durusdinium</taxon>
    </lineage>
</organism>
<reference evidence="2 3" key="1">
    <citation type="submission" date="2024-02" db="EMBL/GenBank/DDBJ databases">
        <authorList>
            <person name="Chen Y."/>
            <person name="Shah S."/>
            <person name="Dougan E. K."/>
            <person name="Thang M."/>
            <person name="Chan C."/>
        </authorList>
    </citation>
    <scope>NUCLEOTIDE SEQUENCE [LARGE SCALE GENOMIC DNA]</scope>
</reference>
<feature type="region of interest" description="Disordered" evidence="1">
    <location>
        <begin position="510"/>
        <end position="774"/>
    </location>
</feature>
<dbReference type="Proteomes" id="UP001642484">
    <property type="component" value="Unassembled WGS sequence"/>
</dbReference>
<dbReference type="EMBL" id="CAXAMN010005614">
    <property type="protein sequence ID" value="CAK9014762.1"/>
    <property type="molecule type" value="Genomic_DNA"/>
</dbReference>
<comment type="caution">
    <text evidence="2">The sequence shown here is derived from an EMBL/GenBank/DDBJ whole genome shotgun (WGS) entry which is preliminary data.</text>
</comment>
<feature type="compositionally biased region" description="Low complexity" evidence="1">
    <location>
        <begin position="556"/>
        <end position="571"/>
    </location>
</feature>
<accession>A0ABP0JK13</accession>
<feature type="compositionally biased region" description="Basic residues" evidence="1">
    <location>
        <begin position="677"/>
        <end position="686"/>
    </location>
</feature>
<feature type="region of interest" description="Disordered" evidence="1">
    <location>
        <begin position="143"/>
        <end position="223"/>
    </location>
</feature>
<name>A0ABP0JK13_9DINO</name>
<feature type="compositionally biased region" description="Gly residues" evidence="1">
    <location>
        <begin position="762"/>
        <end position="774"/>
    </location>
</feature>
<gene>
    <name evidence="2" type="ORF">CCMP2556_LOCUS11833</name>
</gene>
<feature type="region of interest" description="Disordered" evidence="1">
    <location>
        <begin position="60"/>
        <end position="100"/>
    </location>
</feature>
<evidence type="ECO:0000313" key="2">
    <source>
        <dbReference type="EMBL" id="CAK9014762.1"/>
    </source>
</evidence>
<evidence type="ECO:0000256" key="1">
    <source>
        <dbReference type="SAM" id="MobiDB-lite"/>
    </source>
</evidence>
<keyword evidence="3" id="KW-1185">Reference proteome</keyword>
<feature type="compositionally biased region" description="Low complexity" evidence="1">
    <location>
        <begin position="76"/>
        <end position="86"/>
    </location>
</feature>